<protein>
    <submittedName>
        <fullName evidence="8">Cell-division initiation protein DivIVA</fullName>
    </submittedName>
</protein>
<evidence type="ECO:0000256" key="1">
    <source>
        <dbReference type="ARBA" id="ARBA00004496"/>
    </source>
</evidence>
<name>A0A2C8F5C7_9BACT</name>
<evidence type="ECO:0000256" key="7">
    <source>
        <dbReference type="SAM" id="Coils"/>
    </source>
</evidence>
<dbReference type="Gene3D" id="6.10.250.660">
    <property type="match status" value="1"/>
</dbReference>
<dbReference type="AlphaFoldDB" id="A0A2C8F5C7"/>
<dbReference type="GO" id="GO:0051301">
    <property type="term" value="P:cell division"/>
    <property type="evidence" value="ECO:0007669"/>
    <property type="project" value="UniProtKB-KW"/>
</dbReference>
<evidence type="ECO:0000256" key="2">
    <source>
        <dbReference type="ARBA" id="ARBA00009008"/>
    </source>
</evidence>
<sequence length="168" mass="19438">MTVSKIDLLNKQFSRRMFGYSTTEVDQFMLELAEVLGSAADMQKGLRKKIKRLERAVKEYRQRDETLRDTLISTQKMVDDLKVSAGKEAQLIIDEARVKADAAVQSGHNRIAQLHEEIESLKRQRSQFEIQLKGLLKSHMEMIELSNGPEKEKTEELESKLKYLKKVE</sequence>
<comment type="subcellular location">
    <subcellularLocation>
        <location evidence="1">Cytoplasm</location>
    </subcellularLocation>
</comment>
<evidence type="ECO:0000313" key="8">
    <source>
        <dbReference type="EMBL" id="SOB57762.1"/>
    </source>
</evidence>
<keyword evidence="4" id="KW-0132">Cell division</keyword>
<evidence type="ECO:0000256" key="4">
    <source>
        <dbReference type="ARBA" id="ARBA00022618"/>
    </source>
</evidence>
<proteinExistence type="inferred from homology"/>
<dbReference type="GO" id="GO:0005737">
    <property type="term" value="C:cytoplasm"/>
    <property type="evidence" value="ECO:0007669"/>
    <property type="project" value="UniProtKB-SubCell"/>
</dbReference>
<evidence type="ECO:0000256" key="6">
    <source>
        <dbReference type="ARBA" id="ARBA00023306"/>
    </source>
</evidence>
<feature type="coiled-coil region" evidence="7">
    <location>
        <begin position="43"/>
        <end position="70"/>
    </location>
</feature>
<keyword evidence="3" id="KW-0963">Cytoplasm</keyword>
<dbReference type="KEGG" id="pprf:DPRO_0872"/>
<dbReference type="RefSeq" id="WP_097010962.1">
    <property type="nucleotide sequence ID" value="NZ_LT907975.1"/>
</dbReference>
<dbReference type="PANTHER" id="PTHR35794">
    <property type="entry name" value="CELL DIVISION PROTEIN DIVIVA"/>
    <property type="match status" value="1"/>
</dbReference>
<keyword evidence="9" id="KW-1185">Reference proteome</keyword>
<dbReference type="InterPro" id="IPR007793">
    <property type="entry name" value="DivIVA_fam"/>
</dbReference>
<evidence type="ECO:0000256" key="3">
    <source>
        <dbReference type="ARBA" id="ARBA00022490"/>
    </source>
</evidence>
<dbReference type="Pfam" id="PF05103">
    <property type="entry name" value="DivIVA"/>
    <property type="match status" value="1"/>
</dbReference>
<dbReference type="InterPro" id="IPR019933">
    <property type="entry name" value="DivIVA_domain"/>
</dbReference>
<evidence type="ECO:0000313" key="9">
    <source>
        <dbReference type="Proteomes" id="UP000219215"/>
    </source>
</evidence>
<accession>A0A2C8F5C7</accession>
<comment type="similarity">
    <text evidence="2">Belongs to the DivIVA family.</text>
</comment>
<keyword evidence="5 7" id="KW-0175">Coiled coil</keyword>
<dbReference type="OrthoDB" id="5198800at2"/>
<gene>
    <name evidence="8" type="ORF">DPRO_0872</name>
</gene>
<feature type="coiled-coil region" evidence="7">
    <location>
        <begin position="104"/>
        <end position="138"/>
    </location>
</feature>
<organism evidence="8 9">
    <name type="scientific">Pseudodesulfovibrio profundus</name>
    <dbReference type="NCBI Taxonomy" id="57320"/>
    <lineage>
        <taxon>Bacteria</taxon>
        <taxon>Pseudomonadati</taxon>
        <taxon>Thermodesulfobacteriota</taxon>
        <taxon>Desulfovibrionia</taxon>
        <taxon>Desulfovibrionales</taxon>
        <taxon>Desulfovibrionaceae</taxon>
    </lineage>
</organism>
<reference evidence="9" key="1">
    <citation type="submission" date="2017-09" db="EMBL/GenBank/DDBJ databases">
        <authorList>
            <person name="Regsiter A."/>
            <person name="William W."/>
        </authorList>
    </citation>
    <scope>NUCLEOTIDE SEQUENCE [LARGE SCALE GENOMIC DNA]</scope>
    <source>
        <strain evidence="9">500-1</strain>
    </source>
</reference>
<keyword evidence="6" id="KW-0131">Cell cycle</keyword>
<dbReference type="EMBL" id="LT907975">
    <property type="protein sequence ID" value="SOB57762.1"/>
    <property type="molecule type" value="Genomic_DNA"/>
</dbReference>
<dbReference type="NCBIfam" id="TIGR03544">
    <property type="entry name" value="DivI1A_domain"/>
    <property type="match status" value="1"/>
</dbReference>
<dbReference type="PANTHER" id="PTHR35794:SF2">
    <property type="entry name" value="CELL DIVISION PROTEIN DIVIVA"/>
    <property type="match status" value="1"/>
</dbReference>
<evidence type="ECO:0000256" key="5">
    <source>
        <dbReference type="ARBA" id="ARBA00023054"/>
    </source>
</evidence>
<dbReference type="Proteomes" id="UP000219215">
    <property type="component" value="Chromosome DPRO"/>
</dbReference>